<name>A0A0W0FL70_MONRR</name>
<evidence type="ECO:0000256" key="1">
    <source>
        <dbReference type="SAM" id="SignalP"/>
    </source>
</evidence>
<dbReference type="PANTHER" id="PTHR24148:SF64">
    <property type="entry name" value="HETEROKARYON INCOMPATIBILITY DOMAIN-CONTAINING PROTEIN"/>
    <property type="match status" value="1"/>
</dbReference>
<gene>
    <name evidence="3" type="ORF">WG66_10461</name>
</gene>
<feature type="signal peptide" evidence="1">
    <location>
        <begin position="1"/>
        <end position="25"/>
    </location>
</feature>
<protein>
    <recommendedName>
        <fullName evidence="2">Heterokaryon incompatibility domain-containing protein</fullName>
    </recommendedName>
</protein>
<feature type="domain" description="Heterokaryon incompatibility" evidence="2">
    <location>
        <begin position="211"/>
        <end position="307"/>
    </location>
</feature>
<dbReference type="EMBL" id="LATX01001871">
    <property type="protein sequence ID" value="KTB37005.1"/>
    <property type="molecule type" value="Genomic_DNA"/>
</dbReference>
<evidence type="ECO:0000313" key="4">
    <source>
        <dbReference type="Proteomes" id="UP000054988"/>
    </source>
</evidence>
<organism evidence="3 4">
    <name type="scientific">Moniliophthora roreri</name>
    <name type="common">Frosty pod rot fungus</name>
    <name type="synonym">Monilia roreri</name>
    <dbReference type="NCBI Taxonomy" id="221103"/>
    <lineage>
        <taxon>Eukaryota</taxon>
        <taxon>Fungi</taxon>
        <taxon>Dikarya</taxon>
        <taxon>Basidiomycota</taxon>
        <taxon>Agaricomycotina</taxon>
        <taxon>Agaricomycetes</taxon>
        <taxon>Agaricomycetidae</taxon>
        <taxon>Agaricales</taxon>
        <taxon>Marasmiineae</taxon>
        <taxon>Marasmiaceae</taxon>
        <taxon>Moniliophthora</taxon>
    </lineage>
</organism>
<dbReference type="eggNOG" id="ENOG502RYNU">
    <property type="taxonomic scope" value="Eukaryota"/>
</dbReference>
<feature type="chain" id="PRO_5006901906" description="Heterokaryon incompatibility domain-containing protein" evidence="1">
    <location>
        <begin position="26"/>
        <end position="697"/>
    </location>
</feature>
<proteinExistence type="predicted"/>
<evidence type="ECO:0000313" key="3">
    <source>
        <dbReference type="EMBL" id="KTB37005.1"/>
    </source>
</evidence>
<accession>A0A0W0FL70</accession>
<dbReference type="Proteomes" id="UP000054988">
    <property type="component" value="Unassembled WGS sequence"/>
</dbReference>
<dbReference type="PANTHER" id="PTHR24148">
    <property type="entry name" value="ANKYRIN REPEAT DOMAIN-CONTAINING PROTEIN 39 HOMOLOG-RELATED"/>
    <property type="match status" value="1"/>
</dbReference>
<reference evidence="3 4" key="1">
    <citation type="submission" date="2015-12" db="EMBL/GenBank/DDBJ databases">
        <title>Draft genome sequence of Moniliophthora roreri, the causal agent of frosty pod rot of cacao.</title>
        <authorList>
            <person name="Aime M.C."/>
            <person name="Diaz-Valderrama J.R."/>
            <person name="Kijpornyongpan T."/>
            <person name="Phillips-Mora W."/>
        </authorList>
    </citation>
    <scope>NUCLEOTIDE SEQUENCE [LARGE SCALE GENOMIC DNA]</scope>
    <source>
        <strain evidence="3 4">MCA 2952</strain>
    </source>
</reference>
<dbReference type="InterPro" id="IPR010730">
    <property type="entry name" value="HET"/>
</dbReference>
<keyword evidence="1" id="KW-0732">Signal</keyword>
<dbReference type="AlphaFoldDB" id="A0A0W0FL70"/>
<evidence type="ECO:0000259" key="2">
    <source>
        <dbReference type="Pfam" id="PF06985"/>
    </source>
</evidence>
<sequence>MLDKLVTSWIQWLLGLLRIHSRVIAQTKRIMDGESPTAISTRESPTEHDTTATEGKNIVASTDPAMRSVAAQGDSVPNCETGPHEHRAGATSIHRVEAPMAPRATVNDTVPGVQFLQTGKHGGNFPLAIYEPAGERISENFASTKDRIPPITGKSIFSASLANLRAAAEHDERIDLTPLATPERYRFIDCAEVVRGDTLQVWETQELPYQYAAISHVWKSLPPEEDPKLTARGVILVECEDRNDGGPISVDVLRYTCLASLQAGVQLLWLDRLCIVQTPTVEGKKDKRWQIMRMYDIYKGCSICFVLPGGLRRFPTKSEETEWIERAWTFQEVMVAPVVKVLYTEYVGSPPEIFVHNMHIEEYFKMQEQLYGDDRDGSQERRYQFVQALDKRQQYREPTLEHLGRFRDVWEHVQWRRSARPVDVVFSVMGILGVTLDPAQFGKEDRLRATIAMAQALLLKDHSRNTCIDIPLWRRMSRSKLDTARETGVNPKEYMADIPTRVRLQDLEQELDTQPLRRFAFASRMNLESGLQADQREEAEDEDLEGLKDVKAVVMGSGQADHAVRSFLGRKIDSSLKSRKKAERIRSQIPPHLLHEAYDTPSQGGERIFVRRPHNPVIELCRELVPSSASEREVTNDPCSSTEPLEQYVFGWSIQSTLWVRLGRYTNPRQNEDTFNPDKVRSAPVPIITVFKFSLDF</sequence>
<comment type="caution">
    <text evidence="3">The sequence shown here is derived from an EMBL/GenBank/DDBJ whole genome shotgun (WGS) entry which is preliminary data.</text>
</comment>
<dbReference type="InterPro" id="IPR052895">
    <property type="entry name" value="HetReg/Transcr_Mod"/>
</dbReference>
<dbReference type="Pfam" id="PF06985">
    <property type="entry name" value="HET"/>
    <property type="match status" value="1"/>
</dbReference>